<gene>
    <name evidence="3" type="ORF">D9619_005912</name>
</gene>
<name>A0A8H5BWD4_9AGAR</name>
<dbReference type="Pfam" id="PF25534">
    <property type="entry name" value="DUF7918"/>
    <property type="match status" value="1"/>
</dbReference>
<feature type="compositionally biased region" description="Low complexity" evidence="1">
    <location>
        <begin position="358"/>
        <end position="385"/>
    </location>
</feature>
<feature type="region of interest" description="Disordered" evidence="1">
    <location>
        <begin position="424"/>
        <end position="446"/>
    </location>
</feature>
<comment type="caution">
    <text evidence="3">The sequence shown here is derived from an EMBL/GenBank/DDBJ whole genome shotgun (WGS) entry which is preliminary data.</text>
</comment>
<evidence type="ECO:0000313" key="4">
    <source>
        <dbReference type="Proteomes" id="UP000567179"/>
    </source>
</evidence>
<feature type="compositionally biased region" description="Polar residues" evidence="1">
    <location>
        <begin position="437"/>
        <end position="446"/>
    </location>
</feature>
<dbReference type="AlphaFoldDB" id="A0A8H5BWD4"/>
<proteinExistence type="predicted"/>
<evidence type="ECO:0000259" key="2">
    <source>
        <dbReference type="Pfam" id="PF25534"/>
    </source>
</evidence>
<reference evidence="3 4" key="1">
    <citation type="journal article" date="2020" name="ISME J.">
        <title>Uncovering the hidden diversity of litter-decomposition mechanisms in mushroom-forming fungi.</title>
        <authorList>
            <person name="Floudas D."/>
            <person name="Bentzer J."/>
            <person name="Ahren D."/>
            <person name="Johansson T."/>
            <person name="Persson P."/>
            <person name="Tunlid A."/>
        </authorList>
    </citation>
    <scope>NUCLEOTIDE SEQUENCE [LARGE SCALE GENOMIC DNA]</scope>
    <source>
        <strain evidence="3 4">CBS 101986</strain>
    </source>
</reference>
<feature type="compositionally biased region" description="Polar residues" evidence="1">
    <location>
        <begin position="268"/>
        <end position="282"/>
    </location>
</feature>
<keyword evidence="4" id="KW-1185">Reference proteome</keyword>
<evidence type="ECO:0000256" key="1">
    <source>
        <dbReference type="SAM" id="MobiDB-lite"/>
    </source>
</evidence>
<dbReference type="EMBL" id="JAACJJ010000001">
    <property type="protein sequence ID" value="KAF5330474.1"/>
    <property type="molecule type" value="Genomic_DNA"/>
</dbReference>
<protein>
    <recommendedName>
        <fullName evidence="2">DUF7918 domain-containing protein</fullName>
    </recommendedName>
</protein>
<feature type="compositionally biased region" description="Low complexity" evidence="1">
    <location>
        <begin position="246"/>
        <end position="258"/>
    </location>
</feature>
<feature type="compositionally biased region" description="Basic residues" evidence="1">
    <location>
        <begin position="336"/>
        <end position="347"/>
    </location>
</feature>
<feature type="region of interest" description="Disordered" evidence="1">
    <location>
        <begin position="232"/>
        <end position="385"/>
    </location>
</feature>
<feature type="domain" description="DUF7918" evidence="2">
    <location>
        <begin position="9"/>
        <end position="209"/>
    </location>
</feature>
<dbReference type="InterPro" id="IPR057678">
    <property type="entry name" value="DUF7918"/>
</dbReference>
<evidence type="ECO:0000313" key="3">
    <source>
        <dbReference type="EMBL" id="KAF5330474.1"/>
    </source>
</evidence>
<dbReference type="Proteomes" id="UP000567179">
    <property type="component" value="Unassembled WGS sequence"/>
</dbReference>
<dbReference type="OrthoDB" id="3237202at2759"/>
<accession>A0A8H5BWD4</accession>
<sequence length="446" mass="47230">MLTHRGFSAWIHSEGAPVPEYLVSMPDAKNCVNCWIPGKPGSKFTVFWQDETNSGIASCSYINIDGTHVPGKFLHGSGFSAKSGVRISKDAERPFVFEAVMDDARDTAASSAKMGTITLEIKRVVLLGTRPSDSAESSTIPKTILEKPKAGQICVGLGQEVVLAQQSPMTYQIAPYPKPAGDGPYPKPSTYVTFKFKYRTLEWLQQQDIATEANVSSSASLIRVPAPVPIKVEDSPQISSKRAREASTTPPSPTASAPPRKKLKSTHQEQVNASDLSSSSISVGHIEFASQPGSSSSAGYPEFRMPTTSTPSGGTSNNVIDLTPASEAEQKMSLPKSRKPSKARGKARIGSDSNSRKTSATMSMSASTSTIPSTSAIPSSSSATSEFNSTSLMLDHSLLPPGAFASMSNADFDALFPNLSAEATDNHSLSLPDGSLSDITTPSPSF</sequence>
<organism evidence="3 4">
    <name type="scientific">Psilocybe cf. subviscida</name>
    <dbReference type="NCBI Taxonomy" id="2480587"/>
    <lineage>
        <taxon>Eukaryota</taxon>
        <taxon>Fungi</taxon>
        <taxon>Dikarya</taxon>
        <taxon>Basidiomycota</taxon>
        <taxon>Agaricomycotina</taxon>
        <taxon>Agaricomycetes</taxon>
        <taxon>Agaricomycetidae</taxon>
        <taxon>Agaricales</taxon>
        <taxon>Agaricineae</taxon>
        <taxon>Strophariaceae</taxon>
        <taxon>Psilocybe</taxon>
    </lineage>
</organism>
<feature type="compositionally biased region" description="Low complexity" evidence="1">
    <location>
        <begin position="306"/>
        <end position="316"/>
    </location>
</feature>